<feature type="non-terminal residue" evidence="1">
    <location>
        <position position="1"/>
    </location>
</feature>
<reference evidence="1 2" key="1">
    <citation type="submission" date="2021-05" db="EMBL/GenBank/DDBJ databases">
        <title>Genome Assembly of Synthetic Allotetraploid Brassica napus Reveals Homoeologous Exchanges between Subgenomes.</title>
        <authorList>
            <person name="Davis J.T."/>
        </authorList>
    </citation>
    <scope>NUCLEOTIDE SEQUENCE [LARGE SCALE GENOMIC DNA]</scope>
    <source>
        <strain evidence="2">cv. Da-Ae</strain>
        <tissue evidence="1">Seedling</tissue>
    </source>
</reference>
<comment type="caution">
    <text evidence="1">The sequence shown here is derived from an EMBL/GenBank/DDBJ whole genome shotgun (WGS) entry which is preliminary data.</text>
</comment>
<name>A0ABQ8C125_BRANA</name>
<organism evidence="1 2">
    <name type="scientific">Brassica napus</name>
    <name type="common">Rape</name>
    <dbReference type="NCBI Taxonomy" id="3708"/>
    <lineage>
        <taxon>Eukaryota</taxon>
        <taxon>Viridiplantae</taxon>
        <taxon>Streptophyta</taxon>
        <taxon>Embryophyta</taxon>
        <taxon>Tracheophyta</taxon>
        <taxon>Spermatophyta</taxon>
        <taxon>Magnoliopsida</taxon>
        <taxon>eudicotyledons</taxon>
        <taxon>Gunneridae</taxon>
        <taxon>Pentapetalae</taxon>
        <taxon>rosids</taxon>
        <taxon>malvids</taxon>
        <taxon>Brassicales</taxon>
        <taxon>Brassicaceae</taxon>
        <taxon>Brassiceae</taxon>
        <taxon>Brassica</taxon>
    </lineage>
</organism>
<gene>
    <name evidence="1" type="ORF">HID58_034070</name>
</gene>
<proteinExistence type="predicted"/>
<accession>A0ABQ8C125</accession>
<dbReference type="Proteomes" id="UP000824890">
    <property type="component" value="Unassembled WGS sequence"/>
</dbReference>
<sequence>PEFKKQNLEELQTDDCNIAHKPRTSAKIDDKVKTDLKLVEPFIKFFNTLKKFYHVGCRLRPSDDMMANNYLKNKVLGQPMKALIIPEECDHIISISPRDLPGQIILNHACCGFAIQEKHNGIAIAGDLGNDVGVKRIYALIEHDEESDDISLPDEIESPREEYLPPSVADTDLVFCQEWFIEEISLSPSVVDIDLIATSIIFGVMVVDVKPKRPRSVMVW</sequence>
<evidence type="ECO:0000313" key="1">
    <source>
        <dbReference type="EMBL" id="KAH0910749.1"/>
    </source>
</evidence>
<keyword evidence="2" id="KW-1185">Reference proteome</keyword>
<evidence type="ECO:0000313" key="2">
    <source>
        <dbReference type="Proteomes" id="UP000824890"/>
    </source>
</evidence>
<dbReference type="InterPro" id="IPR036093">
    <property type="entry name" value="NAC_dom_sf"/>
</dbReference>
<dbReference type="SUPFAM" id="SSF101941">
    <property type="entry name" value="NAC domain"/>
    <property type="match status" value="1"/>
</dbReference>
<protein>
    <submittedName>
        <fullName evidence="1">Uncharacterized protein</fullName>
    </submittedName>
</protein>
<dbReference type="EMBL" id="JAGKQM010000009">
    <property type="protein sequence ID" value="KAH0910749.1"/>
    <property type="molecule type" value="Genomic_DNA"/>
</dbReference>